<sequence>MNSRVAIVLLLSATMICAQWSEWAATANAPCSEDCGMYGVKVTHQRTCPTPGACPGDAEKKEKCGSKLCLFPKRTCTKGYIKGLVANKLQCVQKEESTTEMPTTP</sequence>
<reference evidence="2" key="1">
    <citation type="journal article" date="2008" name="Nat. Genet.">
        <title>The Pristionchus pacificus genome provides a unique perspective on nematode lifestyle and parasitism.</title>
        <authorList>
            <person name="Dieterich C."/>
            <person name="Clifton S.W."/>
            <person name="Schuster L.N."/>
            <person name="Chinwalla A."/>
            <person name="Delehaunty K."/>
            <person name="Dinkelacker I."/>
            <person name="Fulton L."/>
            <person name="Fulton R."/>
            <person name="Godfrey J."/>
            <person name="Minx P."/>
            <person name="Mitreva M."/>
            <person name="Roeseler W."/>
            <person name="Tian H."/>
            <person name="Witte H."/>
            <person name="Yang S.P."/>
            <person name="Wilson R.K."/>
            <person name="Sommer R.J."/>
        </authorList>
    </citation>
    <scope>NUCLEOTIDE SEQUENCE [LARGE SCALE GENOMIC DNA]</scope>
    <source>
        <strain evidence="2">PS312</strain>
    </source>
</reference>
<evidence type="ECO:0000313" key="1">
    <source>
        <dbReference type="EnsemblMetazoa" id="PPA18269.1"/>
    </source>
</evidence>
<dbReference type="PANTHER" id="PTHR31507:SF3">
    <property type="entry name" value="TIL DOMAIN-CONTAINING PROTEIN"/>
    <property type="match status" value="1"/>
</dbReference>
<accession>A0A8R1UDL2</accession>
<keyword evidence="2" id="KW-1185">Reference proteome</keyword>
<evidence type="ECO:0000313" key="2">
    <source>
        <dbReference type="Proteomes" id="UP000005239"/>
    </source>
</evidence>
<reference evidence="1" key="2">
    <citation type="submission" date="2022-06" db="UniProtKB">
        <authorList>
            <consortium name="EnsemblMetazoa"/>
        </authorList>
    </citation>
    <scope>IDENTIFICATION</scope>
    <source>
        <strain evidence="1">PS312</strain>
    </source>
</reference>
<name>A0A2A6C5T3_PRIPA</name>
<dbReference type="Proteomes" id="UP000005239">
    <property type="component" value="Unassembled WGS sequence"/>
</dbReference>
<dbReference type="EnsemblMetazoa" id="PPA18269.1">
    <property type="protein sequence ID" value="PPA18269.1"/>
    <property type="gene ID" value="WBGene00107823"/>
</dbReference>
<gene>
    <name evidence="1" type="primary">WBGene00107823</name>
</gene>
<organism evidence="1 2">
    <name type="scientific">Pristionchus pacificus</name>
    <name type="common">Parasitic nematode worm</name>
    <dbReference type="NCBI Taxonomy" id="54126"/>
    <lineage>
        <taxon>Eukaryota</taxon>
        <taxon>Metazoa</taxon>
        <taxon>Ecdysozoa</taxon>
        <taxon>Nematoda</taxon>
        <taxon>Chromadorea</taxon>
        <taxon>Rhabditida</taxon>
        <taxon>Rhabditina</taxon>
        <taxon>Diplogasteromorpha</taxon>
        <taxon>Diplogasteroidea</taxon>
        <taxon>Neodiplogasteridae</taxon>
        <taxon>Pristionchus</taxon>
    </lineage>
</organism>
<dbReference type="AlphaFoldDB" id="A0A2A6C5T3"/>
<dbReference type="PANTHER" id="PTHR31507">
    <property type="entry name" value="PROTEIN CBG15923"/>
    <property type="match status" value="1"/>
</dbReference>
<protein>
    <submittedName>
        <fullName evidence="1">Uncharacterized protein</fullName>
    </submittedName>
</protein>
<proteinExistence type="predicted"/>
<accession>A0A2A6C5T3</accession>